<accession>A0A419SH77</accession>
<dbReference type="GO" id="GO:0030313">
    <property type="term" value="C:cell envelope"/>
    <property type="evidence" value="ECO:0007669"/>
    <property type="project" value="UniProtKB-SubCell"/>
</dbReference>
<dbReference type="PROSITE" id="PS01039">
    <property type="entry name" value="SBP_BACTERIAL_3"/>
    <property type="match status" value="1"/>
</dbReference>
<evidence type="ECO:0000256" key="5">
    <source>
        <dbReference type="SAM" id="SignalP"/>
    </source>
</evidence>
<dbReference type="GO" id="GO:0015276">
    <property type="term" value="F:ligand-gated monoatomic ion channel activity"/>
    <property type="evidence" value="ECO:0007669"/>
    <property type="project" value="InterPro"/>
</dbReference>
<dbReference type="InterPro" id="IPR001638">
    <property type="entry name" value="Solute-binding_3/MltF_N"/>
</dbReference>
<dbReference type="PANTHER" id="PTHR35936">
    <property type="entry name" value="MEMBRANE-BOUND LYTIC MUREIN TRANSGLYCOSYLASE F"/>
    <property type="match status" value="1"/>
</dbReference>
<sequence>MRKSVLTVFGLFMILSMALVGCGGSASVDTAEGETNAEPGDTTDGKLLDPNKFHFAMSGVYKPYNYVNEKNELEGFDVDIAHEIAKRMELEPVSEQLPWDSLIMELKSGKFDAITASMAITDDRLKEVDFTRPYYLSQAVMFVHEDNADKIRSKEDLEGKKVGVVAASTFKEAAEKLIGPEGEVVEYTSDLLALEELKDARRLDAVITDLGVGQHAIEHANLPAIAVGEALFVDKIGIAVQKGNQELLDELNEALEAMIEDGTYLKISEEWFNEDMLEEK</sequence>
<dbReference type="PROSITE" id="PS51257">
    <property type="entry name" value="PROKAR_LIPOPROTEIN"/>
    <property type="match status" value="1"/>
</dbReference>
<dbReference type="SUPFAM" id="SSF53850">
    <property type="entry name" value="Periplasmic binding protein-like II"/>
    <property type="match status" value="1"/>
</dbReference>
<dbReference type="EMBL" id="MCHY01000009">
    <property type="protein sequence ID" value="RKD23139.1"/>
    <property type="molecule type" value="Genomic_DNA"/>
</dbReference>
<evidence type="ECO:0000256" key="3">
    <source>
        <dbReference type="ARBA" id="ARBA00022729"/>
    </source>
</evidence>
<evidence type="ECO:0000259" key="6">
    <source>
        <dbReference type="SMART" id="SM00062"/>
    </source>
</evidence>
<dbReference type="InterPro" id="IPR018313">
    <property type="entry name" value="SBP_3_CS"/>
</dbReference>
<dbReference type="SMART" id="SM00079">
    <property type="entry name" value="PBPe"/>
    <property type="match status" value="1"/>
</dbReference>
<evidence type="ECO:0000313" key="9">
    <source>
        <dbReference type="Proteomes" id="UP000284219"/>
    </source>
</evidence>
<dbReference type="GO" id="GO:0016020">
    <property type="term" value="C:membrane"/>
    <property type="evidence" value="ECO:0007669"/>
    <property type="project" value="InterPro"/>
</dbReference>
<feature type="chain" id="PRO_5038597830" description="ABC transporter substrate-binding protein" evidence="5">
    <location>
        <begin position="19"/>
        <end position="280"/>
    </location>
</feature>
<reference evidence="8 9" key="1">
    <citation type="submission" date="2016-08" db="EMBL/GenBank/DDBJ databases">
        <title>Novel Firmicute Genomes.</title>
        <authorList>
            <person name="Poppleton D.I."/>
            <person name="Gribaldo S."/>
        </authorList>
    </citation>
    <scope>NUCLEOTIDE SEQUENCE [LARGE SCALE GENOMIC DNA]</scope>
    <source>
        <strain evidence="8 9">RAOx-1</strain>
    </source>
</reference>
<dbReference type="InterPro" id="IPR001320">
    <property type="entry name" value="Iontro_rcpt_C"/>
</dbReference>
<feature type="signal peptide" evidence="5">
    <location>
        <begin position="1"/>
        <end position="18"/>
    </location>
</feature>
<organism evidence="8 9">
    <name type="scientific">Ammoniphilus oxalaticus</name>
    <dbReference type="NCBI Taxonomy" id="66863"/>
    <lineage>
        <taxon>Bacteria</taxon>
        <taxon>Bacillati</taxon>
        <taxon>Bacillota</taxon>
        <taxon>Bacilli</taxon>
        <taxon>Bacillales</taxon>
        <taxon>Paenibacillaceae</taxon>
        <taxon>Aneurinibacillus group</taxon>
        <taxon>Ammoniphilus</taxon>
    </lineage>
</organism>
<keyword evidence="3 5" id="KW-0732">Signal</keyword>
<dbReference type="Pfam" id="PF00497">
    <property type="entry name" value="SBP_bac_3"/>
    <property type="match status" value="1"/>
</dbReference>
<gene>
    <name evidence="8" type="ORF">BEP19_13050</name>
</gene>
<evidence type="ECO:0000256" key="1">
    <source>
        <dbReference type="ARBA" id="ARBA00004196"/>
    </source>
</evidence>
<evidence type="ECO:0000313" key="8">
    <source>
        <dbReference type="EMBL" id="RKD23139.1"/>
    </source>
</evidence>
<dbReference type="OrthoDB" id="9775197at2"/>
<comment type="caution">
    <text evidence="8">The sequence shown here is derived from an EMBL/GenBank/DDBJ whole genome shotgun (WGS) entry which is preliminary data.</text>
</comment>
<evidence type="ECO:0008006" key="10">
    <source>
        <dbReference type="Google" id="ProtNLM"/>
    </source>
</evidence>
<evidence type="ECO:0000259" key="7">
    <source>
        <dbReference type="SMART" id="SM00079"/>
    </source>
</evidence>
<feature type="domain" description="Solute-binding protein family 3/N-terminal" evidence="6">
    <location>
        <begin position="52"/>
        <end position="275"/>
    </location>
</feature>
<dbReference type="SMART" id="SM00062">
    <property type="entry name" value="PBPb"/>
    <property type="match status" value="1"/>
</dbReference>
<dbReference type="Gene3D" id="3.40.190.10">
    <property type="entry name" value="Periplasmic binding protein-like II"/>
    <property type="match status" value="2"/>
</dbReference>
<dbReference type="RefSeq" id="WP_120190628.1">
    <property type="nucleotide sequence ID" value="NZ_MCHY01000009.1"/>
</dbReference>
<comment type="similarity">
    <text evidence="2 4">Belongs to the bacterial solute-binding protein 3 family.</text>
</comment>
<keyword evidence="9" id="KW-1185">Reference proteome</keyword>
<dbReference type="Proteomes" id="UP000284219">
    <property type="component" value="Unassembled WGS sequence"/>
</dbReference>
<name>A0A419SH77_9BACL</name>
<evidence type="ECO:0000256" key="4">
    <source>
        <dbReference type="RuleBase" id="RU003744"/>
    </source>
</evidence>
<comment type="subcellular location">
    <subcellularLocation>
        <location evidence="1">Cell envelope</location>
    </subcellularLocation>
</comment>
<dbReference type="PANTHER" id="PTHR35936:SF34">
    <property type="entry name" value="ABC TRANSPORTER EXTRACELLULAR-BINDING PROTEIN YCKB-RELATED"/>
    <property type="match status" value="1"/>
</dbReference>
<proteinExistence type="inferred from homology"/>
<protein>
    <recommendedName>
        <fullName evidence="10">ABC transporter substrate-binding protein</fullName>
    </recommendedName>
</protein>
<feature type="domain" description="Ionotropic glutamate receptor C-terminal" evidence="7">
    <location>
        <begin position="54"/>
        <end position="274"/>
    </location>
</feature>
<evidence type="ECO:0000256" key="2">
    <source>
        <dbReference type="ARBA" id="ARBA00010333"/>
    </source>
</evidence>
<dbReference type="AlphaFoldDB" id="A0A419SH77"/>